<dbReference type="Gene3D" id="2.30.60.10">
    <property type="entry name" value="Cyanovirin-N"/>
    <property type="match status" value="1"/>
</dbReference>
<dbReference type="PANTHER" id="PTHR42076">
    <property type="entry name" value="CYANOVIRIN-N HOMOLOG"/>
    <property type="match status" value="1"/>
</dbReference>
<dbReference type="InterPro" id="IPR036673">
    <property type="entry name" value="Cyanovirin-N_sf"/>
</dbReference>
<reference evidence="2" key="1">
    <citation type="submission" date="2021-01" db="EMBL/GenBank/DDBJ databases">
        <authorList>
            <person name="Kaushik A."/>
        </authorList>
    </citation>
    <scope>NUCLEOTIDE SEQUENCE</scope>
    <source>
        <strain evidence="2">Type strain: AG8-Rh-89/</strain>
    </source>
</reference>
<dbReference type="PANTHER" id="PTHR42076:SF1">
    <property type="entry name" value="CYANOVIRIN-N DOMAIN-CONTAINING PROTEIN"/>
    <property type="match status" value="1"/>
</dbReference>
<evidence type="ECO:0000313" key="3">
    <source>
        <dbReference type="Proteomes" id="UP000663850"/>
    </source>
</evidence>
<accession>A0A8H3H4R4</accession>
<gene>
    <name evidence="2" type="ORF">RDB_LOCUS78292</name>
</gene>
<protein>
    <recommendedName>
        <fullName evidence="1">Cyanovirin-N domain-containing protein</fullName>
    </recommendedName>
</protein>
<dbReference type="SUPFAM" id="SSF51322">
    <property type="entry name" value="Cyanovirin-N"/>
    <property type="match status" value="1"/>
</dbReference>
<dbReference type="EMBL" id="CAJMWZ010004093">
    <property type="protein sequence ID" value="CAE6484403.1"/>
    <property type="molecule type" value="Genomic_DNA"/>
</dbReference>
<dbReference type="OrthoDB" id="2500073at2759"/>
<evidence type="ECO:0000259" key="1">
    <source>
        <dbReference type="SMART" id="SM01111"/>
    </source>
</evidence>
<sequence length="118" mass="12999">MSFAQSANPSTIQLADGHYLVAELQDSEGNWHQSSIDLNEYIGNIDGKLTWGESNFSESTQNIWLDTAHAPSLILLKGEGMKEGDEAYASEDSINLNEFITNNEGRLEYIGTRDSSLA</sequence>
<proteinExistence type="predicted"/>
<feature type="domain" description="Cyanovirin-N" evidence="1">
    <location>
        <begin position="2"/>
        <end position="109"/>
    </location>
</feature>
<evidence type="ECO:0000313" key="2">
    <source>
        <dbReference type="EMBL" id="CAE6484403.1"/>
    </source>
</evidence>
<dbReference type="AlphaFoldDB" id="A0A8H3H4R4"/>
<dbReference type="SMART" id="SM01111">
    <property type="entry name" value="CVNH"/>
    <property type="match status" value="1"/>
</dbReference>
<dbReference type="Proteomes" id="UP000663850">
    <property type="component" value="Unassembled WGS sequence"/>
</dbReference>
<name>A0A8H3H4R4_9AGAM</name>
<dbReference type="Pfam" id="PF08881">
    <property type="entry name" value="CVNH"/>
    <property type="match status" value="1"/>
</dbReference>
<dbReference type="InterPro" id="IPR011058">
    <property type="entry name" value="Cyanovirin-N"/>
</dbReference>
<organism evidence="2 3">
    <name type="scientific">Rhizoctonia solani</name>
    <dbReference type="NCBI Taxonomy" id="456999"/>
    <lineage>
        <taxon>Eukaryota</taxon>
        <taxon>Fungi</taxon>
        <taxon>Dikarya</taxon>
        <taxon>Basidiomycota</taxon>
        <taxon>Agaricomycotina</taxon>
        <taxon>Agaricomycetes</taxon>
        <taxon>Cantharellales</taxon>
        <taxon>Ceratobasidiaceae</taxon>
        <taxon>Rhizoctonia</taxon>
    </lineage>
</organism>
<comment type="caution">
    <text evidence="2">The sequence shown here is derived from an EMBL/GenBank/DDBJ whole genome shotgun (WGS) entry which is preliminary data.</text>
</comment>